<gene>
    <name evidence="1" type="ORF">KIPB_016394</name>
</gene>
<name>A0A9K3DBQ8_9EUKA</name>
<organism evidence="1 2">
    <name type="scientific">Kipferlia bialata</name>
    <dbReference type="NCBI Taxonomy" id="797122"/>
    <lineage>
        <taxon>Eukaryota</taxon>
        <taxon>Metamonada</taxon>
        <taxon>Carpediemonas-like organisms</taxon>
        <taxon>Kipferlia</taxon>
    </lineage>
</organism>
<accession>A0A9K3DBQ8</accession>
<dbReference type="EMBL" id="BDIP01009977">
    <property type="protein sequence ID" value="GIQ92559.1"/>
    <property type="molecule type" value="Genomic_DNA"/>
</dbReference>
<proteinExistence type="predicted"/>
<dbReference type="Proteomes" id="UP000265618">
    <property type="component" value="Unassembled WGS sequence"/>
</dbReference>
<sequence length="110" mass="12682">MTECELGEVFRLIACAFDTLHNQTVPQVLGVVREPNVMVRVVRPEGVSPTDHASVRGRVHVQLVEYDYCRTCQERWYDTSYKLELDWPPELVAAAMHRDTALFPLMSPRH</sequence>
<feature type="non-terminal residue" evidence="1">
    <location>
        <position position="1"/>
    </location>
</feature>
<evidence type="ECO:0000313" key="2">
    <source>
        <dbReference type="Proteomes" id="UP000265618"/>
    </source>
</evidence>
<comment type="caution">
    <text evidence="1">The sequence shown here is derived from an EMBL/GenBank/DDBJ whole genome shotgun (WGS) entry which is preliminary data.</text>
</comment>
<evidence type="ECO:0000313" key="1">
    <source>
        <dbReference type="EMBL" id="GIQ92559.1"/>
    </source>
</evidence>
<reference evidence="1 2" key="1">
    <citation type="journal article" date="2018" name="PLoS ONE">
        <title>The draft genome of Kipferlia bialata reveals reductive genome evolution in fornicate parasites.</title>
        <authorList>
            <person name="Tanifuji G."/>
            <person name="Takabayashi S."/>
            <person name="Kume K."/>
            <person name="Takagi M."/>
            <person name="Nakayama T."/>
            <person name="Kamikawa R."/>
            <person name="Inagaki Y."/>
            <person name="Hashimoto T."/>
        </authorList>
    </citation>
    <scope>NUCLEOTIDE SEQUENCE [LARGE SCALE GENOMIC DNA]</scope>
    <source>
        <strain evidence="1">NY0173</strain>
    </source>
</reference>
<protein>
    <submittedName>
        <fullName evidence="1">Uncharacterized protein</fullName>
    </submittedName>
</protein>
<keyword evidence="2" id="KW-1185">Reference proteome</keyword>
<dbReference type="AlphaFoldDB" id="A0A9K3DBQ8"/>